<dbReference type="SUPFAM" id="SSF55154">
    <property type="entry name" value="CYTH-like phosphatases"/>
    <property type="match status" value="1"/>
</dbReference>
<dbReference type="Pfam" id="PF09359">
    <property type="entry name" value="VTC"/>
    <property type="match status" value="1"/>
</dbReference>
<keyword evidence="3" id="KW-1185">Reference proteome</keyword>
<dbReference type="GO" id="GO:0006799">
    <property type="term" value="P:polyphosphate biosynthetic process"/>
    <property type="evidence" value="ECO:0007669"/>
    <property type="project" value="UniProtKB-ARBA"/>
</dbReference>
<dbReference type="Proteomes" id="UP001146067">
    <property type="component" value="Unassembled WGS sequence"/>
</dbReference>
<dbReference type="InterPro" id="IPR042267">
    <property type="entry name" value="VTC_sf"/>
</dbReference>
<evidence type="ECO:0000259" key="1">
    <source>
        <dbReference type="Pfam" id="PF09359"/>
    </source>
</evidence>
<dbReference type="CDD" id="cd07750">
    <property type="entry name" value="PolyPPase_VTC_like"/>
    <property type="match status" value="1"/>
</dbReference>
<name>A0A9X3PCD8_9ACTN</name>
<gene>
    <name evidence="2" type="ORF">O1R50_17875</name>
</gene>
<dbReference type="InterPro" id="IPR018966">
    <property type="entry name" value="VTC_domain"/>
</dbReference>
<feature type="domain" description="VTC" evidence="1">
    <location>
        <begin position="27"/>
        <end position="235"/>
    </location>
</feature>
<comment type="caution">
    <text evidence="2">The sequence shown here is derived from an EMBL/GenBank/DDBJ whole genome shotgun (WGS) entry which is preliminary data.</text>
</comment>
<accession>A0A9X3PCD8</accession>
<protein>
    <submittedName>
        <fullName evidence="2">Polyphosphate polymerase domain-containing protein</fullName>
    </submittedName>
</protein>
<sequence>MITRDGLDLFAPIDLAAVVDAANLQTRVDSKYLLTPEAYGRFRDRLARVGDWRCLEIEGRRRFAYESIYFDTPELLTYRQHRQGRRFRFKVRSRTYVDSGACAFEVKLKGARADTVKERMDYRAADAGRLAPDAADFLADTLHRAYGMAVPLGMAPRVRTDYRRHTLVDLEAAVRITCDEELRFSGSTGSAAARPLCLVEVKSAQAGGPVDRMLWRSGARPVSVSKYCLAAAALYPWLGANPWARAYKTCFGSGSGLERCRTERTRHSALAVDS</sequence>
<reference evidence="2" key="1">
    <citation type="submission" date="2022-12" db="EMBL/GenBank/DDBJ databases">
        <title>Gycomyces niveus sp.nov.,a novel actinomycete isolated from soil in Shouguan.</title>
        <authorList>
            <person name="Yang X."/>
        </authorList>
    </citation>
    <scope>NUCLEOTIDE SEQUENCE</scope>
    <source>
        <strain evidence="2">NEAU-A15</strain>
    </source>
</reference>
<dbReference type="Gene3D" id="3.20.100.30">
    <property type="entry name" value="VTC, catalytic tunnel domain"/>
    <property type="match status" value="1"/>
</dbReference>
<organism evidence="2 3">
    <name type="scientific">Glycomyces luteolus</name>
    <dbReference type="NCBI Taxonomy" id="2670330"/>
    <lineage>
        <taxon>Bacteria</taxon>
        <taxon>Bacillati</taxon>
        <taxon>Actinomycetota</taxon>
        <taxon>Actinomycetes</taxon>
        <taxon>Glycomycetales</taxon>
        <taxon>Glycomycetaceae</taxon>
        <taxon>Glycomyces</taxon>
    </lineage>
</organism>
<dbReference type="EMBL" id="JAPZVP010000015">
    <property type="protein sequence ID" value="MDA1361501.1"/>
    <property type="molecule type" value="Genomic_DNA"/>
</dbReference>
<proteinExistence type="predicted"/>
<evidence type="ECO:0000313" key="3">
    <source>
        <dbReference type="Proteomes" id="UP001146067"/>
    </source>
</evidence>
<evidence type="ECO:0000313" key="2">
    <source>
        <dbReference type="EMBL" id="MDA1361501.1"/>
    </source>
</evidence>
<dbReference type="RefSeq" id="WP_270111515.1">
    <property type="nucleotide sequence ID" value="NZ_JAPZVP010000015.1"/>
</dbReference>
<dbReference type="AlphaFoldDB" id="A0A9X3PCD8"/>
<dbReference type="InterPro" id="IPR033469">
    <property type="entry name" value="CYTH-like_dom_sf"/>
</dbReference>